<dbReference type="Pfam" id="PF11797">
    <property type="entry name" value="WxLIP_HBD"/>
    <property type="match status" value="1"/>
</dbReference>
<organism evidence="4 5">
    <name type="scientific">Furfurilactobacillus rossiae DSM 15814</name>
    <dbReference type="NCBI Taxonomy" id="1114972"/>
    <lineage>
        <taxon>Bacteria</taxon>
        <taxon>Bacillati</taxon>
        <taxon>Bacillota</taxon>
        <taxon>Bacilli</taxon>
        <taxon>Lactobacillales</taxon>
        <taxon>Lactobacillaceae</taxon>
        <taxon>Furfurilactobacillus</taxon>
    </lineage>
</organism>
<keyword evidence="1" id="KW-0812">Transmembrane</keyword>
<evidence type="ECO:0000256" key="1">
    <source>
        <dbReference type="SAM" id="Phobius"/>
    </source>
</evidence>
<evidence type="ECO:0000313" key="5">
    <source>
        <dbReference type="Proteomes" id="UP000051999"/>
    </source>
</evidence>
<proteinExistence type="predicted"/>
<dbReference type="OrthoDB" id="2365961at2"/>
<evidence type="ECO:0000259" key="3">
    <source>
        <dbReference type="Pfam" id="PF11797"/>
    </source>
</evidence>
<accession>A0A0R1RC36</accession>
<dbReference type="EMBL" id="AZFF01000032">
    <property type="protein sequence ID" value="KRL52756.1"/>
    <property type="molecule type" value="Genomic_DNA"/>
</dbReference>
<dbReference type="RefSeq" id="WP_017261420.1">
    <property type="nucleotide sequence ID" value="NZ_AUAW01000031.1"/>
</dbReference>
<feature type="transmembrane region" description="Helical" evidence="1">
    <location>
        <begin position="316"/>
        <end position="336"/>
    </location>
</feature>
<dbReference type="InterPro" id="IPR010317">
    <property type="entry name" value="WxLIP_PGBD"/>
</dbReference>
<reference evidence="4 5" key="1">
    <citation type="journal article" date="2015" name="Genome Announc.">
        <title>Expanding the biotechnology potential of lactobacilli through comparative genomics of 213 strains and associated genera.</title>
        <authorList>
            <person name="Sun Z."/>
            <person name="Harris H.M."/>
            <person name="McCann A."/>
            <person name="Guo C."/>
            <person name="Argimon S."/>
            <person name="Zhang W."/>
            <person name="Yang X."/>
            <person name="Jeffery I.B."/>
            <person name="Cooney J.C."/>
            <person name="Kagawa T.F."/>
            <person name="Liu W."/>
            <person name="Song Y."/>
            <person name="Salvetti E."/>
            <person name="Wrobel A."/>
            <person name="Rasinkangas P."/>
            <person name="Parkhill J."/>
            <person name="Rea M.C."/>
            <person name="O'Sullivan O."/>
            <person name="Ritari J."/>
            <person name="Douillard F.P."/>
            <person name="Paul Ross R."/>
            <person name="Yang R."/>
            <person name="Briner A.E."/>
            <person name="Felis G.E."/>
            <person name="de Vos W.M."/>
            <person name="Barrangou R."/>
            <person name="Klaenhammer T.R."/>
            <person name="Caufield P.W."/>
            <person name="Cui Y."/>
            <person name="Zhang H."/>
            <person name="O'Toole P.W."/>
        </authorList>
    </citation>
    <scope>NUCLEOTIDE SEQUENCE [LARGE SCALE GENOMIC DNA]</scope>
    <source>
        <strain evidence="4 5">DSM 15814</strain>
    </source>
</reference>
<dbReference type="STRING" id="1114972.FD35_GL001847"/>
<feature type="domain" description="WxL Interacting Protein peptidoglycan binding" evidence="2">
    <location>
        <begin position="41"/>
        <end position="158"/>
    </location>
</feature>
<dbReference type="AlphaFoldDB" id="A0A0R1RC36"/>
<gene>
    <name evidence="4" type="ORF">FD35_GL001847</name>
</gene>
<dbReference type="Pfam" id="PF06030">
    <property type="entry name" value="WxLIP_PGBD"/>
    <property type="match status" value="1"/>
</dbReference>
<name>A0A0R1RC36_9LACO</name>
<comment type="caution">
    <text evidence="4">The sequence shown here is derived from an EMBL/GenBank/DDBJ whole genome shotgun (WGS) entry which is preliminary data.</text>
</comment>
<dbReference type="InterPro" id="IPR021759">
    <property type="entry name" value="WxLIP_HBD"/>
</dbReference>
<dbReference type="PATRIC" id="fig|1114972.6.peg.1884"/>
<protein>
    <submittedName>
        <fullName evidence="4">Cell surface protein</fullName>
    </submittedName>
</protein>
<feature type="domain" description="WxL Interacting Protein host binding" evidence="3">
    <location>
        <begin position="169"/>
        <end position="306"/>
    </location>
</feature>
<keyword evidence="5" id="KW-1185">Reference proteome</keyword>
<sequence length="344" mass="38225">MSGLSSNRTHYFGLLLASLFTVLILSLPPVNAASNSNGAGFTIRAEIPDNQLDKSVSYFDLKVHPSLEQRLTLIVANTSSQARTLSVTPTNAWTGDNGQISYSPNKNRQPTGHNNFTDLISTGVNVELHAHEAKPVTFVLKTPAKQLKGQIVGAFYVTDKHAQHPSSGKNFRINNRYAMTLGVNLQQTDSLSLAPDLKLTQIKTSTNHYQSQVTANVANTQPVMFGEMTVTGKVYRRGNSHLLYETTKKHYAMAPLTSFNFGVPVTKHRLKPGHYTFKLTAKSGKHIWHLSRHFTVTRQTAHQVNQHVTVQHNWTWLYILLGVLGALILIIVGYLVGSRRHPKK</sequence>
<keyword evidence="1" id="KW-1133">Transmembrane helix</keyword>
<dbReference type="eggNOG" id="COG4072">
    <property type="taxonomic scope" value="Bacteria"/>
</dbReference>
<keyword evidence="1" id="KW-0472">Membrane</keyword>
<evidence type="ECO:0000259" key="2">
    <source>
        <dbReference type="Pfam" id="PF06030"/>
    </source>
</evidence>
<dbReference type="Proteomes" id="UP000051999">
    <property type="component" value="Unassembled WGS sequence"/>
</dbReference>
<evidence type="ECO:0000313" key="4">
    <source>
        <dbReference type="EMBL" id="KRL52756.1"/>
    </source>
</evidence>